<name>A0A9X7B1E1_BACTU</name>
<protein>
    <submittedName>
        <fullName evidence="2">Uncharacterized protein</fullName>
    </submittedName>
</protein>
<evidence type="ECO:0000313" key="2">
    <source>
        <dbReference type="EMBL" id="PFT95997.1"/>
    </source>
</evidence>
<evidence type="ECO:0000256" key="1">
    <source>
        <dbReference type="SAM" id="Phobius"/>
    </source>
</evidence>
<feature type="transmembrane region" description="Helical" evidence="1">
    <location>
        <begin position="37"/>
        <end position="60"/>
    </location>
</feature>
<dbReference type="EMBL" id="NVCU01000064">
    <property type="protein sequence ID" value="PFT95997.1"/>
    <property type="molecule type" value="Genomic_DNA"/>
</dbReference>
<reference evidence="2 3" key="1">
    <citation type="submission" date="2017-09" db="EMBL/GenBank/DDBJ databases">
        <title>Large-scale bioinformatics analysis of Bacillus genomes uncovers conserved roles of natural products in bacterial physiology.</title>
        <authorList>
            <consortium name="Agbiome Team Llc"/>
            <person name="Bleich R.M."/>
            <person name="Grubbs K.J."/>
            <person name="Santa Maria K.C."/>
            <person name="Allen S.E."/>
            <person name="Farag S."/>
            <person name="Shank E.A."/>
            <person name="Bowers A."/>
        </authorList>
    </citation>
    <scope>NUCLEOTIDE SEQUENCE [LARGE SCALE GENOMIC DNA]</scope>
    <source>
        <strain evidence="2 3">AFS064137</strain>
    </source>
</reference>
<dbReference type="AlphaFoldDB" id="A0A9X7B1E1"/>
<accession>A0A9X7B1E1</accession>
<evidence type="ECO:0000313" key="3">
    <source>
        <dbReference type="Proteomes" id="UP000225910"/>
    </source>
</evidence>
<comment type="caution">
    <text evidence="2">The sequence shown here is derived from an EMBL/GenBank/DDBJ whole genome shotgun (WGS) entry which is preliminary data.</text>
</comment>
<keyword evidence="1" id="KW-1133">Transmembrane helix</keyword>
<keyword evidence="1" id="KW-0472">Membrane</keyword>
<organism evidence="2 3">
    <name type="scientific">Bacillus thuringiensis</name>
    <dbReference type="NCBI Taxonomy" id="1428"/>
    <lineage>
        <taxon>Bacteria</taxon>
        <taxon>Bacillati</taxon>
        <taxon>Bacillota</taxon>
        <taxon>Bacilli</taxon>
        <taxon>Bacillales</taxon>
        <taxon>Bacillaceae</taxon>
        <taxon>Bacillus</taxon>
        <taxon>Bacillus cereus group</taxon>
    </lineage>
</organism>
<keyword evidence="1" id="KW-0812">Transmembrane</keyword>
<dbReference type="Proteomes" id="UP000225910">
    <property type="component" value="Unassembled WGS sequence"/>
</dbReference>
<proteinExistence type="predicted"/>
<gene>
    <name evidence="2" type="ORF">COK81_10135</name>
</gene>
<sequence>MGIPMMTLWKCLGVVMCFYALVKCILCVKWKQWEECTIYVGYAIVSASLIFSDVLLAELVEVAKYLGGPMMLGGGE</sequence>